<dbReference type="GeneID" id="30854117"/>
<name>A0A1L3KF29_9VIRU</name>
<feature type="compositionally biased region" description="Polar residues" evidence="1">
    <location>
        <begin position="16"/>
        <end position="31"/>
    </location>
</feature>
<evidence type="ECO:0000256" key="1">
    <source>
        <dbReference type="SAM" id="MobiDB-lite"/>
    </source>
</evidence>
<dbReference type="RefSeq" id="YP_009336779.1">
    <property type="nucleotide sequence ID" value="NC_032878.1"/>
</dbReference>
<dbReference type="KEGG" id="vg:30854117"/>
<evidence type="ECO:0008006" key="4">
    <source>
        <dbReference type="Google" id="ProtNLM"/>
    </source>
</evidence>
<feature type="region of interest" description="Disordered" evidence="1">
    <location>
        <begin position="1"/>
        <end position="31"/>
    </location>
</feature>
<keyword evidence="3" id="KW-1185">Reference proteome</keyword>
<accession>A0A1L3KF29</accession>
<evidence type="ECO:0000313" key="3">
    <source>
        <dbReference type="Proteomes" id="UP000203126"/>
    </source>
</evidence>
<organism evidence="2">
    <name type="scientific">Hubei toti-like virus 13</name>
    <dbReference type="NCBI Taxonomy" id="1923301"/>
    <lineage>
        <taxon>Viruses</taxon>
        <taxon>Riboviria</taxon>
        <taxon>Orthornavirae</taxon>
        <taxon>Duplornaviricota</taxon>
        <taxon>Chrymotiviricetes</taxon>
        <taxon>Ghabrivirales</taxon>
        <taxon>Betatotivirineae</taxon>
        <taxon>Inseviridae</taxon>
        <taxon>Insevirus</taxon>
        <taxon>Insevirus roku</taxon>
    </lineage>
</organism>
<evidence type="ECO:0000313" key="2">
    <source>
        <dbReference type="EMBL" id="APG76018.1"/>
    </source>
</evidence>
<feature type="compositionally biased region" description="Low complexity" evidence="1">
    <location>
        <begin position="1083"/>
        <end position="1100"/>
    </location>
</feature>
<sequence length="1100" mass="123163">MSSSQQSDSKKDEGKTPSTPNQHSNNAPSSSTLLKQQQFFDPAHVLQSTTAQVLKTWFLHPYTGVGPHSVSFSQSLTNRDIINMYSQSGNYFYHSNCYSASYWTASSSYHQYAYKKKSSLTPSGGSSTPPAAVQSSVHSEDSYSFISDSGAGLLDIGPNVGIYYQNFDQIPSKVVESLSPSVIKILKESDKHKLTLGRKLVLPSTWRKYQPFEATRWGKNSKDKINQAGSSETEIDLNTVTCWPRIDIKYPNKDSVKFADKKWTPLADKSAYYTQAPIPSDKFPEALGIEGIDDATFQGNLDCGDTVPVRSITRTFSMLPSDIDANRSIPTTNVYSQFLVKLTKDLPDDAFRSMISRPAITDADSRIWLAYNLSQLKYGSYMDVIPPTVAMLLLHSLTADRHWVDPIIFRTIRNKSIRAYDKDIAISARPATEYPNLIVVSSHLTHFVKYMSRTVPVHDSFDPNMIDDDWIAVPVTTELLAVPTKLGAFVMCHLSSEFWNGTITWSKKHAYSIPDSMIPDGQAEGYKQKFRMGKEYFMPSSNSVYIDGVKKVWLVIMPSTSNATATIKLYNTTVPRSPDKDGKLSPKDLTPFWATYWQGTDRDNIPLLITDFFWALCAMTNSTVTPDSTRRAMGLATELCNVSYPGNRFQNSTEVQPALIGGAWTYGGQKVFKNKYDSSDWVDAHIPVKNASYPRRTRMAGFSFSATSPFLQHPSSLSTLTQNLYLYNLGMTTGEDQVVKQIWVIDKIRQRWATTQPTYNVPQYIANQATSFCRLSVAAGFLETGGGREYRFSVSPAVQQFLTHNGAAMFGNTTNFLIANDIQPWFWMGYGYGDHPHFLDAYATLFKQLTQSMMLPVNIYNLAISCQNLDWNNIVEYYNTDPFDQERWMQSAPIPVSNYLQWNQKMDLPQTPNTGEVQPVQLFGKQLYGLKLDRTNSDLKARIFLLVNDRKTEWPKATVFDANDETPYNEWMWLDDYYFMSTALVDAGQMVTTKWDGNAYLSSNTYARSTSPGVLGYEAETLIVVTSGLGLGRNAVQSLPHVTPVSLPDPPDAKTFLAAKVADSNPPPPPEMKSDPIPTKEQVSAVTDAVTPVTDTITQA</sequence>
<dbReference type="OrthoDB" id="24381at10239"/>
<dbReference type="EMBL" id="KX882966">
    <property type="protein sequence ID" value="APG76018.1"/>
    <property type="molecule type" value="Genomic_RNA"/>
</dbReference>
<reference evidence="2" key="1">
    <citation type="journal article" date="2016" name="Nature">
        <title>Redefining the invertebrate RNA virosphere.</title>
        <authorList>
            <person name="Shi M."/>
            <person name="Lin X.D."/>
            <person name="Tian J.H."/>
            <person name="Chen L.J."/>
            <person name="Chen X."/>
            <person name="Li C.X."/>
            <person name="Qin X.C."/>
            <person name="Li J."/>
            <person name="Cao J.P."/>
            <person name="Eden J.S."/>
            <person name="Buchmann J."/>
            <person name="Wang W."/>
            <person name="Xu J."/>
            <person name="Holmes E.C."/>
            <person name="Zhang Y.Z."/>
        </authorList>
    </citation>
    <scope>NUCLEOTIDE SEQUENCE [LARGE SCALE GENOMIC DNA]</scope>
    <source>
        <strain evidence="2">QTM25941</strain>
    </source>
</reference>
<protein>
    <recommendedName>
        <fullName evidence="4">Capsid protein</fullName>
    </recommendedName>
</protein>
<dbReference type="Proteomes" id="UP000203126">
    <property type="component" value="Segment"/>
</dbReference>
<feature type="region of interest" description="Disordered" evidence="1">
    <location>
        <begin position="1061"/>
        <end position="1100"/>
    </location>
</feature>
<proteinExistence type="predicted"/>